<evidence type="ECO:0000313" key="4">
    <source>
        <dbReference type="Proteomes" id="UP000242146"/>
    </source>
</evidence>
<gene>
    <name evidence="3" type="ORF">DM01DRAFT_1055042</name>
</gene>
<feature type="compositionally biased region" description="Basic residues" evidence="1">
    <location>
        <begin position="103"/>
        <end position="114"/>
    </location>
</feature>
<accession>A0A1X2GFL4</accession>
<name>A0A1X2GFL4_9FUNG</name>
<dbReference type="Proteomes" id="UP000242146">
    <property type="component" value="Unassembled WGS sequence"/>
</dbReference>
<dbReference type="EMBL" id="MCGT01000017">
    <property type="protein sequence ID" value="ORX52722.1"/>
    <property type="molecule type" value="Genomic_DNA"/>
</dbReference>
<dbReference type="InterPro" id="IPR013087">
    <property type="entry name" value="Znf_C2H2_type"/>
</dbReference>
<dbReference type="OrthoDB" id="2538461at2759"/>
<organism evidence="3 4">
    <name type="scientific">Hesseltinella vesiculosa</name>
    <dbReference type="NCBI Taxonomy" id="101127"/>
    <lineage>
        <taxon>Eukaryota</taxon>
        <taxon>Fungi</taxon>
        <taxon>Fungi incertae sedis</taxon>
        <taxon>Mucoromycota</taxon>
        <taxon>Mucoromycotina</taxon>
        <taxon>Mucoromycetes</taxon>
        <taxon>Mucorales</taxon>
        <taxon>Cunninghamellaceae</taxon>
        <taxon>Hesseltinella</taxon>
    </lineage>
</organism>
<keyword evidence="4" id="KW-1185">Reference proteome</keyword>
<sequence length="184" mass="21272">MFKRINKELAKQSIVDTEFDPEADQDQFVGLSSEDEDSEPESYVESSLKRSRSDSDDDESDQDSNNDNSDDESDEEEEGVLVYMCDICPDKKMQSEEQVKLHLQSKQHLRRNRFLQKQSLDSLPAAKRAKIDKKREKRRTKAKAKAEERKKSKKASSSKSTTKDQRQNGQACRYQGQEEEGTRQ</sequence>
<dbReference type="SUPFAM" id="SSF57667">
    <property type="entry name" value="beta-beta-alpha zinc fingers"/>
    <property type="match status" value="1"/>
</dbReference>
<proteinExistence type="predicted"/>
<evidence type="ECO:0000313" key="3">
    <source>
        <dbReference type="EMBL" id="ORX52722.1"/>
    </source>
</evidence>
<comment type="caution">
    <text evidence="3">The sequence shown here is derived from an EMBL/GenBank/DDBJ whole genome shotgun (WGS) entry which is preliminary data.</text>
</comment>
<feature type="domain" description="C2H2-type" evidence="2">
    <location>
        <begin position="83"/>
        <end position="108"/>
    </location>
</feature>
<evidence type="ECO:0000259" key="2">
    <source>
        <dbReference type="Pfam" id="PF12874"/>
    </source>
</evidence>
<evidence type="ECO:0000256" key="1">
    <source>
        <dbReference type="SAM" id="MobiDB-lite"/>
    </source>
</evidence>
<feature type="compositionally biased region" description="Acidic residues" evidence="1">
    <location>
        <begin position="33"/>
        <end position="42"/>
    </location>
</feature>
<feature type="region of interest" description="Disordered" evidence="1">
    <location>
        <begin position="1"/>
        <end position="82"/>
    </location>
</feature>
<dbReference type="AlphaFoldDB" id="A0A1X2GFL4"/>
<protein>
    <recommendedName>
        <fullName evidence="2">C2H2-type domain-containing protein</fullName>
    </recommendedName>
</protein>
<dbReference type="Pfam" id="PF12874">
    <property type="entry name" value="zf-met"/>
    <property type="match status" value="1"/>
</dbReference>
<dbReference type="STRING" id="101127.A0A1X2GFL4"/>
<dbReference type="InterPro" id="IPR036236">
    <property type="entry name" value="Znf_C2H2_sf"/>
</dbReference>
<feature type="compositionally biased region" description="Basic and acidic residues" evidence="1">
    <location>
        <begin position="1"/>
        <end position="10"/>
    </location>
</feature>
<reference evidence="3 4" key="1">
    <citation type="submission" date="2016-07" db="EMBL/GenBank/DDBJ databases">
        <title>Pervasive Adenine N6-methylation of Active Genes in Fungi.</title>
        <authorList>
            <consortium name="DOE Joint Genome Institute"/>
            <person name="Mondo S.J."/>
            <person name="Dannebaum R.O."/>
            <person name="Kuo R.C."/>
            <person name="Labutti K."/>
            <person name="Haridas S."/>
            <person name="Kuo A."/>
            <person name="Salamov A."/>
            <person name="Ahrendt S.R."/>
            <person name="Lipzen A."/>
            <person name="Sullivan W."/>
            <person name="Andreopoulos W.B."/>
            <person name="Clum A."/>
            <person name="Lindquist E."/>
            <person name="Daum C."/>
            <person name="Ramamoorthy G.K."/>
            <person name="Gryganskyi A."/>
            <person name="Culley D."/>
            <person name="Magnuson J.K."/>
            <person name="James T.Y."/>
            <person name="O'Malley M.A."/>
            <person name="Stajich J.E."/>
            <person name="Spatafora J.W."/>
            <person name="Visel A."/>
            <person name="Grigoriev I.V."/>
        </authorList>
    </citation>
    <scope>NUCLEOTIDE SEQUENCE [LARGE SCALE GENOMIC DNA]</scope>
    <source>
        <strain evidence="3 4">NRRL 3301</strain>
    </source>
</reference>
<dbReference type="Gene3D" id="3.30.160.60">
    <property type="entry name" value="Classic Zinc Finger"/>
    <property type="match status" value="1"/>
</dbReference>
<feature type="region of interest" description="Disordered" evidence="1">
    <location>
        <begin position="94"/>
        <end position="184"/>
    </location>
</feature>
<feature type="compositionally biased region" description="Acidic residues" evidence="1">
    <location>
        <begin position="55"/>
        <end position="79"/>
    </location>
</feature>
<feature type="compositionally biased region" description="Basic residues" evidence="1">
    <location>
        <begin position="127"/>
        <end position="143"/>
    </location>
</feature>